<keyword evidence="1" id="KW-1133">Transmembrane helix</keyword>
<name>A0A1M5N9W9_9FLAO</name>
<proteinExistence type="predicted"/>
<protein>
    <recommendedName>
        <fullName evidence="4">Phospholipase_D-nuclease N-terminal</fullName>
    </recommendedName>
</protein>
<keyword evidence="3" id="KW-1185">Reference proteome</keyword>
<organism evidence="2 3">
    <name type="scientific">Flagellimonas flava</name>
    <dbReference type="NCBI Taxonomy" id="570519"/>
    <lineage>
        <taxon>Bacteria</taxon>
        <taxon>Pseudomonadati</taxon>
        <taxon>Bacteroidota</taxon>
        <taxon>Flavobacteriia</taxon>
        <taxon>Flavobacteriales</taxon>
        <taxon>Flavobacteriaceae</taxon>
        <taxon>Flagellimonas</taxon>
    </lineage>
</organism>
<evidence type="ECO:0008006" key="4">
    <source>
        <dbReference type="Google" id="ProtNLM"/>
    </source>
</evidence>
<gene>
    <name evidence="2" type="ORF">SAMN04488116_2716</name>
</gene>
<dbReference type="EMBL" id="FQWL01000004">
    <property type="protein sequence ID" value="SHG85803.1"/>
    <property type="molecule type" value="Genomic_DNA"/>
</dbReference>
<evidence type="ECO:0000313" key="2">
    <source>
        <dbReference type="EMBL" id="SHG85803.1"/>
    </source>
</evidence>
<evidence type="ECO:0000313" key="3">
    <source>
        <dbReference type="Proteomes" id="UP000184532"/>
    </source>
</evidence>
<accession>A0A1M5N9W9</accession>
<sequence length="69" mass="7833">MLLVIQIFLTLLATYFIIGLAFALFFVFGGATKLDPLMKDSKKMVRVLLFPGVVATWPFLLRNLIRNKS</sequence>
<keyword evidence="1" id="KW-0812">Transmembrane</keyword>
<dbReference type="AlphaFoldDB" id="A0A1M5N9W9"/>
<dbReference type="STRING" id="570519.SAMN04488116_2716"/>
<evidence type="ECO:0000256" key="1">
    <source>
        <dbReference type="SAM" id="Phobius"/>
    </source>
</evidence>
<feature type="transmembrane region" description="Helical" evidence="1">
    <location>
        <begin position="7"/>
        <end position="28"/>
    </location>
</feature>
<keyword evidence="1" id="KW-0472">Membrane</keyword>
<dbReference type="Proteomes" id="UP000184532">
    <property type="component" value="Unassembled WGS sequence"/>
</dbReference>
<feature type="transmembrane region" description="Helical" evidence="1">
    <location>
        <begin position="48"/>
        <end position="65"/>
    </location>
</feature>
<reference evidence="3" key="1">
    <citation type="submission" date="2016-11" db="EMBL/GenBank/DDBJ databases">
        <authorList>
            <person name="Varghese N."/>
            <person name="Submissions S."/>
        </authorList>
    </citation>
    <scope>NUCLEOTIDE SEQUENCE [LARGE SCALE GENOMIC DNA]</scope>
    <source>
        <strain evidence="3">DSM 22638</strain>
    </source>
</reference>